<dbReference type="EMBL" id="JBHSXS010000053">
    <property type="protein sequence ID" value="MFC6886420.1"/>
    <property type="molecule type" value="Genomic_DNA"/>
</dbReference>
<evidence type="ECO:0000256" key="1">
    <source>
        <dbReference type="SAM" id="Phobius"/>
    </source>
</evidence>
<organism evidence="2 3">
    <name type="scientific">Actinomadura yumaensis</name>
    <dbReference type="NCBI Taxonomy" id="111807"/>
    <lineage>
        <taxon>Bacteria</taxon>
        <taxon>Bacillati</taxon>
        <taxon>Actinomycetota</taxon>
        <taxon>Actinomycetes</taxon>
        <taxon>Streptosporangiales</taxon>
        <taxon>Thermomonosporaceae</taxon>
        <taxon>Actinomadura</taxon>
    </lineage>
</organism>
<feature type="transmembrane region" description="Helical" evidence="1">
    <location>
        <begin position="21"/>
        <end position="41"/>
    </location>
</feature>
<accession>A0ABW2CZE6</accession>
<feature type="transmembrane region" description="Helical" evidence="1">
    <location>
        <begin position="47"/>
        <end position="67"/>
    </location>
</feature>
<evidence type="ECO:0000313" key="2">
    <source>
        <dbReference type="EMBL" id="MFC6886420.1"/>
    </source>
</evidence>
<evidence type="ECO:0000313" key="3">
    <source>
        <dbReference type="Proteomes" id="UP001596380"/>
    </source>
</evidence>
<gene>
    <name evidence="2" type="ORF">ACFQKB_42135</name>
</gene>
<sequence>MDGDGGDRGRDRARARPARRGAAWAEGVAWWAALLAGYLAIVSSFLLSELIVGALSYGAAPALACAARRALFRRDGAEPARRDVRRLARAAAELPAEIVWDARWLALPARGGGFGEVTPRRPPGRGGPSRLGLVTLLVSTSPGTYVAQVDPDRDLLVVHRLGDRPGRLERRLER</sequence>
<protein>
    <submittedName>
        <fullName evidence="2">Uncharacterized protein</fullName>
    </submittedName>
</protein>
<proteinExistence type="predicted"/>
<keyword evidence="1" id="KW-1133">Transmembrane helix</keyword>
<keyword evidence="3" id="KW-1185">Reference proteome</keyword>
<dbReference type="Proteomes" id="UP001596380">
    <property type="component" value="Unassembled WGS sequence"/>
</dbReference>
<dbReference type="RefSeq" id="WP_378064095.1">
    <property type="nucleotide sequence ID" value="NZ_JBHSXS010000053.1"/>
</dbReference>
<comment type="caution">
    <text evidence="2">The sequence shown here is derived from an EMBL/GenBank/DDBJ whole genome shotgun (WGS) entry which is preliminary data.</text>
</comment>
<reference evidence="3" key="1">
    <citation type="journal article" date="2019" name="Int. J. Syst. Evol. Microbiol.">
        <title>The Global Catalogue of Microorganisms (GCM) 10K type strain sequencing project: providing services to taxonomists for standard genome sequencing and annotation.</title>
        <authorList>
            <consortium name="The Broad Institute Genomics Platform"/>
            <consortium name="The Broad Institute Genome Sequencing Center for Infectious Disease"/>
            <person name="Wu L."/>
            <person name="Ma J."/>
        </authorList>
    </citation>
    <scope>NUCLEOTIDE SEQUENCE [LARGE SCALE GENOMIC DNA]</scope>
    <source>
        <strain evidence="3">JCM 3369</strain>
    </source>
</reference>
<keyword evidence="1" id="KW-0472">Membrane</keyword>
<name>A0ABW2CZE6_9ACTN</name>
<keyword evidence="1" id="KW-0812">Transmembrane</keyword>